<gene>
    <name evidence="4" type="ORF">QYE76_009133</name>
</gene>
<dbReference type="Proteomes" id="UP001231189">
    <property type="component" value="Unassembled WGS sequence"/>
</dbReference>
<evidence type="ECO:0000313" key="4">
    <source>
        <dbReference type="EMBL" id="KAK1692436.1"/>
    </source>
</evidence>
<dbReference type="PANTHER" id="PTHR31900">
    <property type="entry name" value="F-BOX/RNI SUPERFAMILY PROTEIN-RELATED"/>
    <property type="match status" value="1"/>
</dbReference>
<evidence type="ECO:0008006" key="6">
    <source>
        <dbReference type="Google" id="ProtNLM"/>
    </source>
</evidence>
<protein>
    <recommendedName>
        <fullName evidence="6">F-box domain-containing protein</fullName>
    </recommendedName>
</protein>
<dbReference type="InterPro" id="IPR036047">
    <property type="entry name" value="F-box-like_dom_sf"/>
</dbReference>
<name>A0AAD8TRE3_LOLMU</name>
<evidence type="ECO:0000259" key="2">
    <source>
        <dbReference type="Pfam" id="PF00646"/>
    </source>
</evidence>
<reference evidence="4" key="1">
    <citation type="submission" date="2023-07" db="EMBL/GenBank/DDBJ databases">
        <title>A chromosome-level genome assembly of Lolium multiflorum.</title>
        <authorList>
            <person name="Chen Y."/>
            <person name="Copetti D."/>
            <person name="Kolliker R."/>
            <person name="Studer B."/>
        </authorList>
    </citation>
    <scope>NUCLEOTIDE SEQUENCE</scope>
    <source>
        <strain evidence="4">02402/16</strain>
        <tissue evidence="4">Leaf</tissue>
    </source>
</reference>
<proteinExistence type="predicted"/>
<dbReference type="InterPro" id="IPR001810">
    <property type="entry name" value="F-box_dom"/>
</dbReference>
<evidence type="ECO:0000313" key="5">
    <source>
        <dbReference type="Proteomes" id="UP001231189"/>
    </source>
</evidence>
<dbReference type="AlphaFoldDB" id="A0AAD8TRE3"/>
<dbReference type="PANTHER" id="PTHR31900:SF30">
    <property type="entry name" value="SUPERFAMILY PROTEIN, PUTATIVE-RELATED"/>
    <property type="match status" value="1"/>
</dbReference>
<evidence type="ECO:0000259" key="3">
    <source>
        <dbReference type="Pfam" id="PF24758"/>
    </source>
</evidence>
<dbReference type="SUPFAM" id="SSF81383">
    <property type="entry name" value="F-box domain"/>
    <property type="match status" value="1"/>
</dbReference>
<organism evidence="4 5">
    <name type="scientific">Lolium multiflorum</name>
    <name type="common">Italian ryegrass</name>
    <name type="synonym">Lolium perenne subsp. multiflorum</name>
    <dbReference type="NCBI Taxonomy" id="4521"/>
    <lineage>
        <taxon>Eukaryota</taxon>
        <taxon>Viridiplantae</taxon>
        <taxon>Streptophyta</taxon>
        <taxon>Embryophyta</taxon>
        <taxon>Tracheophyta</taxon>
        <taxon>Spermatophyta</taxon>
        <taxon>Magnoliopsida</taxon>
        <taxon>Liliopsida</taxon>
        <taxon>Poales</taxon>
        <taxon>Poaceae</taxon>
        <taxon>BOP clade</taxon>
        <taxon>Pooideae</taxon>
        <taxon>Poodae</taxon>
        <taxon>Poeae</taxon>
        <taxon>Poeae Chloroplast Group 2 (Poeae type)</taxon>
        <taxon>Loliodinae</taxon>
        <taxon>Loliinae</taxon>
        <taxon>Lolium</taxon>
    </lineage>
</organism>
<feature type="domain" description="F-box/LRR-repeat protein 15/At3g58940/PEG3-like LRR" evidence="3">
    <location>
        <begin position="197"/>
        <end position="292"/>
    </location>
</feature>
<dbReference type="SUPFAM" id="SSF52047">
    <property type="entry name" value="RNI-like"/>
    <property type="match status" value="1"/>
</dbReference>
<feature type="domain" description="F-box" evidence="2">
    <location>
        <begin position="12"/>
        <end position="44"/>
    </location>
</feature>
<dbReference type="InterPro" id="IPR032675">
    <property type="entry name" value="LRR_dom_sf"/>
</dbReference>
<evidence type="ECO:0000256" key="1">
    <source>
        <dbReference type="SAM" id="MobiDB-lite"/>
    </source>
</evidence>
<dbReference type="Pfam" id="PF00646">
    <property type="entry name" value="F-box"/>
    <property type="match status" value="1"/>
</dbReference>
<dbReference type="Gene3D" id="3.80.10.10">
    <property type="entry name" value="Ribonuclease Inhibitor"/>
    <property type="match status" value="1"/>
</dbReference>
<dbReference type="Pfam" id="PF24758">
    <property type="entry name" value="LRR_At5g56370"/>
    <property type="match status" value="1"/>
</dbReference>
<feature type="region of interest" description="Disordered" evidence="1">
    <location>
        <begin position="169"/>
        <end position="192"/>
    </location>
</feature>
<sequence length="543" mass="60737">MQVRRRRREDRLSKLSDATLGRILSFLPAKEAGRASALSSRWRNVYAGVDAITLEQPESPIPDYEDYGSWSYGRPVDPNPKPPFGTTVTAALLARHLVPTAPAPPLRVLRVALNHYRREDASTVDHWVSYALKHAAPAPVGLELDLRLRRVPVCSRPYSLCCASSSRKRSRSTDADEEEEVNSRPRRMSVSDDDESSCWPQYTVPRMLFSSAALRSLSLGPCKLSPPDTISLPSLEALLLVRVTDCERNVQRLVYACPRLADLTLEACGMVTALYLHGNRRLRKLALRCCHSLVVAEVNDKLQTLEYRGAVPDTSLLALRSGGRWKPTSCMIDICGKEVSSEKELAKLGKFLQLLASTKHLHLRSARLGCGMEHDALAKLLPAFTRLLHLELTGLLPHDDGDDGDAAVAAVSRILQHAPNLKVLSLSLDTDPSKEGLHERRSWHDCKDSEFVRAHQLRCNKYEVLAAPAVTIPCLRKRVREINFAHYHGGRAQRTLAKFLLCNAPLLKTLYCGIVRGELWIQDMLRDEIRGWAMNTPENCIFD</sequence>
<dbReference type="InterPro" id="IPR055411">
    <property type="entry name" value="LRR_FXL15/At3g58940/PEG3-like"/>
</dbReference>
<dbReference type="EMBL" id="JAUUTY010000001">
    <property type="protein sequence ID" value="KAK1692436.1"/>
    <property type="molecule type" value="Genomic_DNA"/>
</dbReference>
<accession>A0AAD8TRE3</accession>
<dbReference type="InterPro" id="IPR050232">
    <property type="entry name" value="FBL13/AtMIF1-like"/>
</dbReference>
<comment type="caution">
    <text evidence="4">The sequence shown here is derived from an EMBL/GenBank/DDBJ whole genome shotgun (WGS) entry which is preliminary data.</text>
</comment>
<keyword evidence="5" id="KW-1185">Reference proteome</keyword>